<keyword evidence="3" id="KW-1185">Reference proteome</keyword>
<dbReference type="Proteomes" id="UP001392437">
    <property type="component" value="Unassembled WGS sequence"/>
</dbReference>
<sequence length="366" mass="41720">MASTYPTSIFEAPLSYSVPRDTGFPFFPKLPIELRRLIWTTCLQQQRIIKINIAPETGSGGRYTVEAASRYRHSKLLRICHEARTAALGFFSLRIPCANLDTLVPLYFSPEFDVLHINQRPYEGLGWLVDLLPKLTTYDSRGGGVLNLAIDHHVLSTVPGNLKGIKKPARKAFADAVSRLRQLWGMFIEQANTRAMAGGLDWLDAKVHHNRAVPIFPSLQTFTRLPGLDPRPIEMDLGHLATFHHPQLLVNRWRQLEKELDISRKEPLDLRILLASDATYSSDTQAPVVDRTTAQKYLEEEDRRFKEDICPLFDEPVPYWGSIWTRKSGRICEEVFKTPLASGCLRRTRLMDCPITALHHLRGRET</sequence>
<dbReference type="InterPro" id="IPR045518">
    <property type="entry name" value="2EXR"/>
</dbReference>
<dbReference type="PANTHER" id="PTHR35910">
    <property type="entry name" value="2EXR DOMAIN-CONTAINING PROTEIN"/>
    <property type="match status" value="1"/>
</dbReference>
<evidence type="ECO:0000259" key="1">
    <source>
        <dbReference type="Pfam" id="PF20150"/>
    </source>
</evidence>
<evidence type="ECO:0000313" key="3">
    <source>
        <dbReference type="Proteomes" id="UP001392437"/>
    </source>
</evidence>
<dbReference type="PANTHER" id="PTHR35910:SF1">
    <property type="entry name" value="2EXR DOMAIN-CONTAINING PROTEIN"/>
    <property type="match status" value="1"/>
</dbReference>
<proteinExistence type="predicted"/>
<accession>A0AAW0QNA4</accession>
<dbReference type="AlphaFoldDB" id="A0AAW0QNA4"/>
<reference evidence="2 3" key="1">
    <citation type="submission" date="2023-01" db="EMBL/GenBank/DDBJ databases">
        <title>Analysis of 21 Apiospora genomes using comparative genomics revels a genus with tremendous synthesis potential of carbohydrate active enzymes and secondary metabolites.</title>
        <authorList>
            <person name="Sorensen T."/>
        </authorList>
    </citation>
    <scope>NUCLEOTIDE SEQUENCE [LARGE SCALE GENOMIC DNA]</scope>
    <source>
        <strain evidence="2 3">CBS 117206</strain>
    </source>
</reference>
<evidence type="ECO:0000313" key="2">
    <source>
        <dbReference type="EMBL" id="KAK8109394.1"/>
    </source>
</evidence>
<dbReference type="EMBL" id="JAQQWP010000007">
    <property type="protein sequence ID" value="KAK8109394.1"/>
    <property type="molecule type" value="Genomic_DNA"/>
</dbReference>
<name>A0AAW0QNA4_9PEZI</name>
<organism evidence="2 3">
    <name type="scientific">Apiospora kogelbergensis</name>
    <dbReference type="NCBI Taxonomy" id="1337665"/>
    <lineage>
        <taxon>Eukaryota</taxon>
        <taxon>Fungi</taxon>
        <taxon>Dikarya</taxon>
        <taxon>Ascomycota</taxon>
        <taxon>Pezizomycotina</taxon>
        <taxon>Sordariomycetes</taxon>
        <taxon>Xylariomycetidae</taxon>
        <taxon>Amphisphaeriales</taxon>
        <taxon>Apiosporaceae</taxon>
        <taxon>Apiospora</taxon>
    </lineage>
</organism>
<gene>
    <name evidence="2" type="ORF">PG999_007531</name>
</gene>
<comment type="caution">
    <text evidence="2">The sequence shown here is derived from an EMBL/GenBank/DDBJ whole genome shotgun (WGS) entry which is preliminary data.</text>
</comment>
<dbReference type="Pfam" id="PF20150">
    <property type="entry name" value="2EXR"/>
    <property type="match status" value="1"/>
</dbReference>
<feature type="domain" description="2EXR" evidence="1">
    <location>
        <begin position="24"/>
        <end position="115"/>
    </location>
</feature>
<protein>
    <recommendedName>
        <fullName evidence="1">2EXR domain-containing protein</fullName>
    </recommendedName>
</protein>